<evidence type="ECO:0000313" key="2">
    <source>
        <dbReference type="Proteomes" id="UP000319619"/>
    </source>
</evidence>
<dbReference type="InterPro" id="IPR029063">
    <property type="entry name" value="SAM-dependent_MTases_sf"/>
</dbReference>
<reference evidence="1 2" key="1">
    <citation type="submission" date="2017-06" db="EMBL/GenBank/DDBJ databases">
        <title>Novel microbial phyla capable of carbon fixation and sulfur reduction in deep-sea sediments.</title>
        <authorList>
            <person name="Huang J."/>
            <person name="Baker B."/>
            <person name="Wang Y."/>
        </authorList>
    </citation>
    <scope>NUCLEOTIDE SEQUENCE [LARGE SCALE GENOMIC DNA]</scope>
    <source>
        <strain evidence="1">B3_LCP</strain>
    </source>
</reference>
<evidence type="ECO:0000313" key="1">
    <source>
        <dbReference type="EMBL" id="TKJ42320.1"/>
    </source>
</evidence>
<sequence length="314" mass="35940">MSENHFLERKECPACKSLKLEQIYSCGFQQSPIREYLEAFYSGQGHIESKYLADASYILVECSDCGMIFQREIPDDFLSDKLYEEWIDPDLARKRHLEDYNLQKFKRYAQEILLLIGYVGKSLNELKFFDFGMGWGEWANVVRAFGCSCTGLEISPTRIEFARSQGLKIISPDKVPEGHYDVINCEQVFEHIADPLGTLRWLKTALKPGGLIKVNVPDGRGVKRYLSEDNWRSAGSGRKLINPVSPLEHINCYNRSGLIRMGEVCGLKSIDIPLSLQWKYSINIDGIGGILKGLLRPIYGRYWGRSTNVLFRFE</sequence>
<dbReference type="Gene3D" id="3.40.50.150">
    <property type="entry name" value="Vaccinia Virus protein VP39"/>
    <property type="match status" value="1"/>
</dbReference>
<dbReference type="EMBL" id="NJBN01000001">
    <property type="protein sequence ID" value="TKJ42320.1"/>
    <property type="molecule type" value="Genomic_DNA"/>
</dbReference>
<dbReference type="PANTHER" id="PTHR43861">
    <property type="entry name" value="TRANS-ACONITATE 2-METHYLTRANSFERASE-RELATED"/>
    <property type="match status" value="1"/>
</dbReference>
<dbReference type="Pfam" id="PF13489">
    <property type="entry name" value="Methyltransf_23"/>
    <property type="match status" value="1"/>
</dbReference>
<organism evidence="1 2">
    <name type="scientific">candidate division LCP-89 bacterium B3_LCP</name>
    <dbReference type="NCBI Taxonomy" id="2012998"/>
    <lineage>
        <taxon>Bacteria</taxon>
        <taxon>Pseudomonadati</taxon>
        <taxon>Bacteria division LCP-89</taxon>
    </lineage>
</organism>
<gene>
    <name evidence="1" type="ORF">CEE37_01170</name>
</gene>
<comment type="caution">
    <text evidence="1">The sequence shown here is derived from an EMBL/GenBank/DDBJ whole genome shotgun (WGS) entry which is preliminary data.</text>
</comment>
<accession>A0A532V554</accession>
<proteinExistence type="predicted"/>
<name>A0A532V554_UNCL8</name>
<protein>
    <recommendedName>
        <fullName evidence="3">Methyltransferase</fullName>
    </recommendedName>
</protein>
<dbReference type="AlphaFoldDB" id="A0A532V554"/>
<dbReference type="SUPFAM" id="SSF53335">
    <property type="entry name" value="S-adenosyl-L-methionine-dependent methyltransferases"/>
    <property type="match status" value="1"/>
</dbReference>
<dbReference type="CDD" id="cd02440">
    <property type="entry name" value="AdoMet_MTases"/>
    <property type="match status" value="1"/>
</dbReference>
<evidence type="ECO:0008006" key="3">
    <source>
        <dbReference type="Google" id="ProtNLM"/>
    </source>
</evidence>
<dbReference type="Proteomes" id="UP000319619">
    <property type="component" value="Unassembled WGS sequence"/>
</dbReference>